<proteinExistence type="predicted"/>
<protein>
    <submittedName>
        <fullName evidence="3">Putative secreted protein with PEP-CTERM sorting signal</fullName>
    </submittedName>
</protein>
<feature type="domain" description="Ice-binding protein C-terminal" evidence="2">
    <location>
        <begin position="180"/>
        <end position="204"/>
    </location>
</feature>
<evidence type="ECO:0000259" key="2">
    <source>
        <dbReference type="Pfam" id="PF07589"/>
    </source>
</evidence>
<keyword evidence="4" id="KW-1185">Reference proteome</keyword>
<organism evidence="3 4">
    <name type="scientific">Aestuariispira insulae</name>
    <dbReference type="NCBI Taxonomy" id="1461337"/>
    <lineage>
        <taxon>Bacteria</taxon>
        <taxon>Pseudomonadati</taxon>
        <taxon>Pseudomonadota</taxon>
        <taxon>Alphaproteobacteria</taxon>
        <taxon>Rhodospirillales</taxon>
        <taxon>Kiloniellaceae</taxon>
        <taxon>Aestuariispira</taxon>
    </lineage>
</organism>
<comment type="caution">
    <text evidence="3">The sequence shown here is derived from an EMBL/GenBank/DDBJ whole genome shotgun (WGS) entry which is preliminary data.</text>
</comment>
<dbReference type="Pfam" id="PF07589">
    <property type="entry name" value="PEP-CTERM"/>
    <property type="match status" value="1"/>
</dbReference>
<evidence type="ECO:0000313" key="3">
    <source>
        <dbReference type="EMBL" id="RED45773.1"/>
    </source>
</evidence>
<feature type="signal peptide" evidence="1">
    <location>
        <begin position="1"/>
        <end position="25"/>
    </location>
</feature>
<feature type="chain" id="PRO_5017743195" evidence="1">
    <location>
        <begin position="26"/>
        <end position="207"/>
    </location>
</feature>
<dbReference type="EMBL" id="QRDW01000011">
    <property type="protein sequence ID" value="RED45773.1"/>
    <property type="molecule type" value="Genomic_DNA"/>
</dbReference>
<evidence type="ECO:0000313" key="4">
    <source>
        <dbReference type="Proteomes" id="UP000256845"/>
    </source>
</evidence>
<reference evidence="3 4" key="1">
    <citation type="submission" date="2018-07" db="EMBL/GenBank/DDBJ databases">
        <title>Genomic Encyclopedia of Type Strains, Phase III (KMG-III): the genomes of soil and plant-associated and newly described type strains.</title>
        <authorList>
            <person name="Whitman W."/>
        </authorList>
    </citation>
    <scope>NUCLEOTIDE SEQUENCE [LARGE SCALE GENOMIC DNA]</scope>
    <source>
        <strain evidence="3 4">CECT 8488</strain>
    </source>
</reference>
<dbReference type="AlphaFoldDB" id="A0A3D9H8G0"/>
<dbReference type="RefSeq" id="WP_115938324.1">
    <property type="nucleotide sequence ID" value="NZ_QRDW01000011.1"/>
</dbReference>
<dbReference type="Proteomes" id="UP000256845">
    <property type="component" value="Unassembled WGS sequence"/>
</dbReference>
<dbReference type="OrthoDB" id="6401597at2"/>
<evidence type="ECO:0000256" key="1">
    <source>
        <dbReference type="SAM" id="SignalP"/>
    </source>
</evidence>
<keyword evidence="1" id="KW-0732">Signal</keyword>
<accession>A0A3D9H8G0</accession>
<gene>
    <name evidence="3" type="ORF">DFP90_11120</name>
</gene>
<sequence>MSLSNLCKTVIMAGALVVFAAGAQAAIVGVSGDGMMIAPPASVEDDHAANQHQTLQLGFDERQSVTLGADLAVDGGIISAGTTVSSHMILFNTDGTDRASALAEWTFDGVILGVMSDAGGTLEAASNAILGLGSVIYPGAFPARGFEGRDYYSVVGASLEVLMEVTEPGDWIRVVTASRDVPAPESMLLFGLGLLGLGLYGRRRRSA</sequence>
<dbReference type="NCBIfam" id="TIGR02595">
    <property type="entry name" value="PEP_CTERM"/>
    <property type="match status" value="1"/>
</dbReference>
<name>A0A3D9H8G0_9PROT</name>
<dbReference type="InterPro" id="IPR013424">
    <property type="entry name" value="Ice-binding_C"/>
</dbReference>